<dbReference type="InterPro" id="IPR006260">
    <property type="entry name" value="TonB/TolA_C"/>
</dbReference>
<reference evidence="7" key="1">
    <citation type="submission" date="2022-09" db="EMBL/GenBank/DDBJ databases">
        <title>Novosphingobium sp. Nov., a polycyclic aromatic hydrocarbon-degrading bacterium isolated form mangrove sediments in HongKong.</title>
        <authorList>
            <person name="Hu Z."/>
        </authorList>
    </citation>
    <scope>NUCLEOTIDE SEQUENCE</scope>
    <source>
        <strain evidence="7">HK4-1</strain>
    </source>
</reference>
<organism evidence="7 8">
    <name type="scientific">Novosphingobium mangrovi</name>
    <name type="common">ex Huang et al. 2023</name>
    <dbReference type="NCBI Taxonomy" id="2976432"/>
    <lineage>
        <taxon>Bacteria</taxon>
        <taxon>Pseudomonadati</taxon>
        <taxon>Pseudomonadota</taxon>
        <taxon>Alphaproteobacteria</taxon>
        <taxon>Sphingomonadales</taxon>
        <taxon>Sphingomonadaceae</taxon>
        <taxon>Novosphingobium</taxon>
    </lineage>
</organism>
<evidence type="ECO:0000259" key="6">
    <source>
        <dbReference type="PROSITE" id="PS52015"/>
    </source>
</evidence>
<evidence type="ECO:0000256" key="5">
    <source>
        <dbReference type="SAM" id="Phobius"/>
    </source>
</evidence>
<proteinExistence type="predicted"/>
<evidence type="ECO:0000256" key="2">
    <source>
        <dbReference type="ARBA" id="ARBA00022692"/>
    </source>
</evidence>
<dbReference type="Gene3D" id="3.30.1150.10">
    <property type="match status" value="1"/>
</dbReference>
<evidence type="ECO:0000256" key="3">
    <source>
        <dbReference type="ARBA" id="ARBA00022989"/>
    </source>
</evidence>
<feature type="transmembrane region" description="Helical" evidence="5">
    <location>
        <begin position="20"/>
        <end position="40"/>
    </location>
</feature>
<keyword evidence="8" id="KW-1185">Reference proteome</keyword>
<keyword evidence="2 5" id="KW-0812">Transmembrane</keyword>
<feature type="domain" description="TonB C-terminal" evidence="6">
    <location>
        <begin position="131"/>
        <end position="225"/>
    </location>
</feature>
<gene>
    <name evidence="7" type="ORF">NZK81_02280</name>
</gene>
<evidence type="ECO:0000313" key="7">
    <source>
        <dbReference type="EMBL" id="MCT2398367.1"/>
    </source>
</evidence>
<dbReference type="PROSITE" id="PS52015">
    <property type="entry name" value="TONB_CTD"/>
    <property type="match status" value="1"/>
</dbReference>
<evidence type="ECO:0000256" key="4">
    <source>
        <dbReference type="ARBA" id="ARBA00023136"/>
    </source>
</evidence>
<dbReference type="Proteomes" id="UP001165583">
    <property type="component" value="Unassembled WGS sequence"/>
</dbReference>
<comment type="caution">
    <text evidence="7">The sequence shown here is derived from an EMBL/GenBank/DDBJ whole genome shotgun (WGS) entry which is preliminary data.</text>
</comment>
<name>A0ABT2I190_9SPHN</name>
<evidence type="ECO:0000256" key="1">
    <source>
        <dbReference type="ARBA" id="ARBA00004167"/>
    </source>
</evidence>
<keyword evidence="4 5" id="KW-0472">Membrane</keyword>
<protein>
    <submittedName>
        <fullName evidence="7">TonB family protein</fullName>
    </submittedName>
</protein>
<dbReference type="InterPro" id="IPR037682">
    <property type="entry name" value="TonB_C"/>
</dbReference>
<evidence type="ECO:0000313" key="8">
    <source>
        <dbReference type="Proteomes" id="UP001165583"/>
    </source>
</evidence>
<accession>A0ABT2I190</accession>
<dbReference type="RefSeq" id="WP_260043491.1">
    <property type="nucleotide sequence ID" value="NZ_JANZXA010000001.1"/>
</dbReference>
<sequence length="225" mass="23908">MSYIDGNTGNGRKVLTGGTVALIQAGLALALINGFAVHFIKEERPAPPVGVNIPLPPVPQPSEEPTVQPEQPVAKDTFIDTPVPPIPTPSTPPIEIAQRQQSLSAGDLTDFTFIPPVAPAEPPARFAPQSAKPRGDMAQWVTTDDYPTRDIRAGHTGAVGFRLAIDASGRVTDCTIIKSSGYAGLDDATCRNVTKRARFEAATNEAGERVAGSYSGMIRWVIPRD</sequence>
<dbReference type="Pfam" id="PF03544">
    <property type="entry name" value="TonB_C"/>
    <property type="match status" value="1"/>
</dbReference>
<dbReference type="EMBL" id="JANZXA010000001">
    <property type="protein sequence ID" value="MCT2398367.1"/>
    <property type="molecule type" value="Genomic_DNA"/>
</dbReference>
<dbReference type="SUPFAM" id="SSF74653">
    <property type="entry name" value="TolA/TonB C-terminal domain"/>
    <property type="match status" value="1"/>
</dbReference>
<comment type="subcellular location">
    <subcellularLocation>
        <location evidence="1">Membrane</location>
        <topology evidence="1">Single-pass membrane protein</topology>
    </subcellularLocation>
</comment>
<keyword evidence="3 5" id="KW-1133">Transmembrane helix</keyword>
<dbReference type="NCBIfam" id="TIGR01352">
    <property type="entry name" value="tonB_Cterm"/>
    <property type="match status" value="1"/>
</dbReference>